<feature type="compositionally biased region" description="Low complexity" evidence="2">
    <location>
        <begin position="92"/>
        <end position="102"/>
    </location>
</feature>
<dbReference type="OMA" id="RDREECA"/>
<reference evidence="3 4" key="1">
    <citation type="journal article" date="2009" name="Science">
        <title>Green evolution and dynamic adaptations revealed by genomes of the marine picoeukaryotes Micromonas.</title>
        <authorList>
            <person name="Worden A.Z."/>
            <person name="Lee J.H."/>
            <person name="Mock T."/>
            <person name="Rouze P."/>
            <person name="Simmons M.P."/>
            <person name="Aerts A.L."/>
            <person name="Allen A.E."/>
            <person name="Cuvelier M.L."/>
            <person name="Derelle E."/>
            <person name="Everett M.V."/>
            <person name="Foulon E."/>
            <person name="Grimwood J."/>
            <person name="Gundlach H."/>
            <person name="Henrissat B."/>
            <person name="Napoli C."/>
            <person name="McDonald S.M."/>
            <person name="Parker M.S."/>
            <person name="Rombauts S."/>
            <person name="Salamov A."/>
            <person name="Von Dassow P."/>
            <person name="Badger J.H."/>
            <person name="Coutinho P.M."/>
            <person name="Demir E."/>
            <person name="Dubchak I."/>
            <person name="Gentemann C."/>
            <person name="Eikrem W."/>
            <person name="Gready J.E."/>
            <person name="John U."/>
            <person name="Lanier W."/>
            <person name="Lindquist E.A."/>
            <person name="Lucas S."/>
            <person name="Mayer K.F."/>
            <person name="Moreau H."/>
            <person name="Not F."/>
            <person name="Otillar R."/>
            <person name="Panaud O."/>
            <person name="Pangilinan J."/>
            <person name="Paulsen I."/>
            <person name="Piegu B."/>
            <person name="Poliakov A."/>
            <person name="Robbens S."/>
            <person name="Schmutz J."/>
            <person name="Toulza E."/>
            <person name="Wyss T."/>
            <person name="Zelensky A."/>
            <person name="Zhou K."/>
            <person name="Armbrust E.V."/>
            <person name="Bhattacharya D."/>
            <person name="Goodenough U.W."/>
            <person name="Van de Peer Y."/>
            <person name="Grigoriev I.V."/>
        </authorList>
    </citation>
    <scope>NUCLEOTIDE SEQUENCE [LARGE SCALE GENOMIC DNA]</scope>
    <source>
        <strain evidence="4">RCC299 / NOUM17</strain>
    </source>
</reference>
<feature type="compositionally biased region" description="Gly residues" evidence="2">
    <location>
        <begin position="769"/>
        <end position="779"/>
    </location>
</feature>
<dbReference type="KEGG" id="mis:MICPUN_62966"/>
<feature type="region of interest" description="Disordered" evidence="2">
    <location>
        <begin position="1"/>
        <end position="128"/>
    </location>
</feature>
<feature type="compositionally biased region" description="Basic residues" evidence="2">
    <location>
        <begin position="937"/>
        <end position="946"/>
    </location>
</feature>
<evidence type="ECO:0000313" key="4">
    <source>
        <dbReference type="Proteomes" id="UP000002009"/>
    </source>
</evidence>
<evidence type="ECO:0000256" key="1">
    <source>
        <dbReference type="ARBA" id="ARBA00022581"/>
    </source>
</evidence>
<name>C1FJJ4_MICCC</name>
<feature type="region of interest" description="Disordered" evidence="2">
    <location>
        <begin position="1299"/>
        <end position="1339"/>
    </location>
</feature>
<accession>C1FJJ4</accession>
<feature type="compositionally biased region" description="Basic residues" evidence="2">
    <location>
        <begin position="1177"/>
        <end position="1193"/>
    </location>
</feature>
<feature type="compositionally biased region" description="Acidic residues" evidence="2">
    <location>
        <begin position="796"/>
        <end position="810"/>
    </location>
</feature>
<proteinExistence type="predicted"/>
<organism evidence="3 4">
    <name type="scientific">Micromonas commoda (strain RCC299 / NOUM17 / CCMP2709)</name>
    <name type="common">Picoplanktonic green alga</name>
    <dbReference type="NCBI Taxonomy" id="296587"/>
    <lineage>
        <taxon>Eukaryota</taxon>
        <taxon>Viridiplantae</taxon>
        <taxon>Chlorophyta</taxon>
        <taxon>Mamiellophyceae</taxon>
        <taxon>Mamiellales</taxon>
        <taxon>Mamiellaceae</taxon>
        <taxon>Micromonas</taxon>
    </lineage>
</organism>
<dbReference type="RefSeq" id="XP_002509099.1">
    <property type="nucleotide sequence ID" value="XM_002509053.1"/>
</dbReference>
<keyword evidence="1" id="KW-0945">Host-virus interaction</keyword>
<feature type="compositionally biased region" description="Basic and acidic residues" evidence="2">
    <location>
        <begin position="1198"/>
        <end position="1210"/>
    </location>
</feature>
<feature type="region of interest" description="Disordered" evidence="2">
    <location>
        <begin position="1085"/>
        <end position="1161"/>
    </location>
</feature>
<dbReference type="PANTHER" id="PTHR13037">
    <property type="entry name" value="FORMIN"/>
    <property type="match status" value="1"/>
</dbReference>
<sequence>MGGKDDVERWTSLYKGFTRPGRGKKLPEPDDATLRRLREVESRAAPVSIAPPAPTTNRRERPSAGHATPAADPPPPPSSANDDTPPPTDELPAAATNAPAPASDVQPRRRRQNKAELAEAQAAAKREAVRVAVRHAMGGALAEDPHLRRLEAAAKLEAEVERARAMAMGAGDGAGDGANDGASAHPRNGSSNPRQPPARRTKPTASTSRLARLTPASPPPPSLTWEQHDAFLTYPPTRARYRHELPRGLKTSDLDALYRAVEREQRRFLAHVAQAARGVCASMGPRGMVRAAREWASRDVARRVDPKTGDAPRYVTPAASPAAGPGLTHAFSLVTGLGKWESDELNPSSSPAVLSLESVRRTGGSRDKPPSRPSSRLGGSVVGGVDDKPSAPSRRGSTSNLSAFSGDSGGTRPHPTEAPIPPALLAACGRGVRLGEFVSALNPPLATALESDAPFVPGEDEETIAICESTGASAALTEGALACLVANAPGRLDRAWDLPVAICVWDGNDDDDASKDGSIGDVNGDVNGDERNRRINSRRRPAVVVHIGDPLPTRDCSPATWRARAAATYERAIARRVEDARRVRELERLSQRGPLGSLSGDVPPPVHFATAHDGCVPVVRTHAVFSLGERKIVVRSTDMEVEAGDGSAQGGGKEVAETVRCKVEFTEDPDALVAGDLRVDCVEEEASWAEAARWWCALAARGGDPGIQTSEGGSANGVGVVRDLTVVLCRVRARDGSVARPPERFDADEILRRFCRDPPPPPSEMARTLGGGGGGGGVLSNGSTRAASRGTSLGDSGDDSGDDDSGDDDAGAATDPPHWFRGHGFDPAHGIQNVASAIDALATLPLGRYLLRHDVGSDVAEVFKEVAGPDGSAPTRGATMRRSTFDASRSDSPGGGVGGVSGRRRGRPAAGSGSGPPRRGKPPATAIHIPSGGRRTFGGRRMKNGGKRGHLFGGFSGVEEEEERPPPKSAKRLMVLPEIPMGMASALFIGSSLEDPKPLRRGAGSLALAGAKNSKDFEPMPGPRDVGAECAAGVGYDWAAGHEKCADAERDSDEEDADGKPRDREECANANRLLGFEFLPPVCHTEGQIDRTPAPRGDPGAGRAKARRDQKRGNWRAVLAPPAKESSEGRSSDDSDSADDVPIAGLLARERTNGARSESDDDVPIAGLLARSARAGGSKKKAGAIARSRRKGGAKGGGGKEKTAGKERDAPPAAAASSSDDDDDDDVELEVDDDGHYVGVRYCRPFAHAGRCVRKGKCPDPHLTLREIRRMAARGESNEHAMREVRQRVYATFAAVNAGRHHQHTQQQQRAPAWGNMPSLGGTRKASWARAANSDEDDD</sequence>
<feature type="region of interest" description="Disordered" evidence="2">
    <location>
        <begin position="1173"/>
        <end position="1230"/>
    </location>
</feature>
<feature type="compositionally biased region" description="Basic and acidic residues" evidence="2">
    <location>
        <begin position="358"/>
        <end position="370"/>
    </location>
</feature>
<dbReference type="PANTHER" id="PTHR13037:SF24">
    <property type="entry name" value="POLYCOMB PROTEIN PCL-RELATED"/>
    <property type="match status" value="1"/>
</dbReference>
<feature type="region of interest" description="Disordered" evidence="2">
    <location>
        <begin position="868"/>
        <end position="946"/>
    </location>
</feature>
<feature type="region of interest" description="Disordered" evidence="2">
    <location>
        <begin position="1045"/>
        <end position="1064"/>
    </location>
</feature>
<protein>
    <recommendedName>
        <fullName evidence="5">C3H1-type domain-containing protein</fullName>
    </recommendedName>
</protein>
<feature type="region of interest" description="Disordered" evidence="2">
    <location>
        <begin position="750"/>
        <end position="825"/>
    </location>
</feature>
<feature type="compositionally biased region" description="Basic residues" evidence="2">
    <location>
        <begin position="1104"/>
        <end position="1114"/>
    </location>
</feature>
<evidence type="ECO:0008006" key="5">
    <source>
        <dbReference type="Google" id="ProtNLM"/>
    </source>
</evidence>
<feature type="compositionally biased region" description="Pro residues" evidence="2">
    <location>
        <begin position="71"/>
        <end position="89"/>
    </location>
</feature>
<dbReference type="Proteomes" id="UP000002009">
    <property type="component" value="Chromosome 12"/>
</dbReference>
<dbReference type="GeneID" id="8247985"/>
<feature type="region of interest" description="Disordered" evidence="2">
    <location>
        <begin position="169"/>
        <end position="227"/>
    </location>
</feature>
<keyword evidence="4" id="KW-1185">Reference proteome</keyword>
<feature type="compositionally biased region" description="Basic and acidic residues" evidence="2">
    <location>
        <begin position="25"/>
        <end position="42"/>
    </location>
</feature>
<feature type="compositionally biased region" description="Low complexity" evidence="2">
    <location>
        <begin position="908"/>
        <end position="917"/>
    </location>
</feature>
<feature type="region of interest" description="Disordered" evidence="2">
    <location>
        <begin position="341"/>
        <end position="418"/>
    </location>
</feature>
<feature type="compositionally biased region" description="Acidic residues" evidence="2">
    <location>
        <begin position="1219"/>
        <end position="1230"/>
    </location>
</feature>
<evidence type="ECO:0000256" key="2">
    <source>
        <dbReference type="SAM" id="MobiDB-lite"/>
    </source>
</evidence>
<feature type="compositionally biased region" description="Polar residues" evidence="2">
    <location>
        <begin position="780"/>
        <end position="793"/>
    </location>
</feature>
<feature type="region of interest" description="Disordered" evidence="2">
    <location>
        <begin position="513"/>
        <end position="532"/>
    </location>
</feature>
<evidence type="ECO:0000313" key="3">
    <source>
        <dbReference type="EMBL" id="ACO70357.1"/>
    </source>
</evidence>
<feature type="compositionally biased region" description="Polar residues" evidence="2">
    <location>
        <begin position="395"/>
        <end position="405"/>
    </location>
</feature>
<dbReference type="EMBL" id="CP001577">
    <property type="protein sequence ID" value="ACO70357.1"/>
    <property type="molecule type" value="Genomic_DNA"/>
</dbReference>
<gene>
    <name evidence="3" type="ORF">MICPUN_62966</name>
</gene>
<dbReference type="InParanoid" id="C1FJJ4"/>